<evidence type="ECO:0000313" key="2">
    <source>
        <dbReference type="EMBL" id="KZZ97447.1"/>
    </source>
</evidence>
<gene>
    <name evidence="2" type="ORF">AAL_03411</name>
</gene>
<name>A0A168D7K0_9HYPO</name>
<feature type="compositionally biased region" description="Low complexity" evidence="1">
    <location>
        <begin position="142"/>
        <end position="161"/>
    </location>
</feature>
<protein>
    <submittedName>
        <fullName evidence="2">Uncharacterized protein</fullName>
    </submittedName>
</protein>
<organism evidence="2 3">
    <name type="scientific">Moelleriella libera RCEF 2490</name>
    <dbReference type="NCBI Taxonomy" id="1081109"/>
    <lineage>
        <taxon>Eukaryota</taxon>
        <taxon>Fungi</taxon>
        <taxon>Dikarya</taxon>
        <taxon>Ascomycota</taxon>
        <taxon>Pezizomycotina</taxon>
        <taxon>Sordariomycetes</taxon>
        <taxon>Hypocreomycetidae</taxon>
        <taxon>Hypocreales</taxon>
        <taxon>Clavicipitaceae</taxon>
        <taxon>Moelleriella</taxon>
    </lineage>
</organism>
<sequence length="437" mass="47342">MHERQHGKVSTRRHKDEIDRQCLAQSPTLLGRNGKLSSSLVFRDLKLSILVVAAANGAERHFIEPVNAAGHASGESSGCDRCRVNNSRCSYPQRPFRDGNPRRALIHNAENRTGASGGGDASLLCSEEPPSGLNAATAHAESVSPRSSSSDSSSSSSVSPRGFSRLDWDQQPFIARPLDCHDASPMMLPEIQDSSCVLGHATEDTWRLLNDFTSNAQEPAHQTWLDAAMFITPNTPALAKKPPVPPAETARHRPQGLGTGSDDLIQTACQCFDMITRYLEHAETQGNRGTTLSMAELLRASDVSRLRPIVACARCEARTDLMLMLVMLLRALGVVFTNLVHKGLKGHVSGCDGDPAQADPAALGLDESPRVIVDSHLIEEAAERALLVRALVRHRLACLLEFVTMTQGRVKSREGLASILSGVESQVMKLSKSVERN</sequence>
<reference evidence="2 3" key="1">
    <citation type="journal article" date="2016" name="Genome Biol. Evol.">
        <title>Divergent and convergent evolution of fungal pathogenicity.</title>
        <authorList>
            <person name="Shang Y."/>
            <person name="Xiao G."/>
            <person name="Zheng P."/>
            <person name="Cen K."/>
            <person name="Zhan S."/>
            <person name="Wang C."/>
        </authorList>
    </citation>
    <scope>NUCLEOTIDE SEQUENCE [LARGE SCALE GENOMIC DNA]</scope>
    <source>
        <strain evidence="2 3">RCEF 2490</strain>
    </source>
</reference>
<evidence type="ECO:0000313" key="3">
    <source>
        <dbReference type="Proteomes" id="UP000078544"/>
    </source>
</evidence>
<dbReference type="AlphaFoldDB" id="A0A168D7K0"/>
<feature type="region of interest" description="Disordered" evidence="1">
    <location>
        <begin position="111"/>
        <end position="164"/>
    </location>
</feature>
<feature type="region of interest" description="Disordered" evidence="1">
    <location>
        <begin position="237"/>
        <end position="259"/>
    </location>
</feature>
<proteinExistence type="predicted"/>
<comment type="caution">
    <text evidence="2">The sequence shown here is derived from an EMBL/GenBank/DDBJ whole genome shotgun (WGS) entry which is preliminary data.</text>
</comment>
<accession>A0A168D7K0</accession>
<dbReference type="Proteomes" id="UP000078544">
    <property type="component" value="Unassembled WGS sequence"/>
</dbReference>
<evidence type="ECO:0000256" key="1">
    <source>
        <dbReference type="SAM" id="MobiDB-lite"/>
    </source>
</evidence>
<dbReference type="EMBL" id="AZGY01000006">
    <property type="protein sequence ID" value="KZZ97447.1"/>
    <property type="molecule type" value="Genomic_DNA"/>
</dbReference>
<keyword evidence="3" id="KW-1185">Reference proteome</keyword>